<feature type="transmembrane region" description="Helical" evidence="1">
    <location>
        <begin position="75"/>
        <end position="101"/>
    </location>
</feature>
<keyword evidence="3" id="KW-1185">Reference proteome</keyword>
<name>A0A164NWA8_9CRUS</name>
<evidence type="ECO:0000313" key="2">
    <source>
        <dbReference type="EMBL" id="KZS06295.1"/>
    </source>
</evidence>
<evidence type="ECO:0000313" key="3">
    <source>
        <dbReference type="Proteomes" id="UP000076858"/>
    </source>
</evidence>
<accession>A0A164NWA8</accession>
<reference evidence="2 3" key="1">
    <citation type="submission" date="2016-03" db="EMBL/GenBank/DDBJ databases">
        <title>EvidentialGene: Evidence-directed Construction of Genes on Genomes.</title>
        <authorList>
            <person name="Gilbert D.G."/>
            <person name="Choi J.-H."/>
            <person name="Mockaitis K."/>
            <person name="Colbourne J."/>
            <person name="Pfrender M."/>
        </authorList>
    </citation>
    <scope>NUCLEOTIDE SEQUENCE [LARGE SCALE GENOMIC DNA]</scope>
    <source>
        <strain evidence="2 3">Xinb3</strain>
        <tissue evidence="2">Complete organism</tissue>
    </source>
</reference>
<comment type="caution">
    <text evidence="2">The sequence shown here is derived from an EMBL/GenBank/DDBJ whole genome shotgun (WGS) entry which is preliminary data.</text>
</comment>
<gene>
    <name evidence="2" type="ORF">APZ42_030291</name>
</gene>
<sequence length="102" mass="12094">MNSLRSNFCRPYYCGPALQYSYVQGKKKLIESKNGIKVWQTTNSHRLYSAPGVDIPIKKYRKNFESFHCPAAVPYYPFLFSCVIFYSFIRFCLFFFAHFLVF</sequence>
<evidence type="ECO:0000256" key="1">
    <source>
        <dbReference type="SAM" id="Phobius"/>
    </source>
</evidence>
<protein>
    <submittedName>
        <fullName evidence="2">Uncharacterized protein</fullName>
    </submittedName>
</protein>
<keyword evidence="1" id="KW-0812">Transmembrane</keyword>
<organism evidence="2 3">
    <name type="scientific">Daphnia magna</name>
    <dbReference type="NCBI Taxonomy" id="35525"/>
    <lineage>
        <taxon>Eukaryota</taxon>
        <taxon>Metazoa</taxon>
        <taxon>Ecdysozoa</taxon>
        <taxon>Arthropoda</taxon>
        <taxon>Crustacea</taxon>
        <taxon>Branchiopoda</taxon>
        <taxon>Diplostraca</taxon>
        <taxon>Cladocera</taxon>
        <taxon>Anomopoda</taxon>
        <taxon>Daphniidae</taxon>
        <taxon>Daphnia</taxon>
    </lineage>
</organism>
<keyword evidence="1" id="KW-0472">Membrane</keyword>
<keyword evidence="1" id="KW-1133">Transmembrane helix</keyword>
<dbReference type="AlphaFoldDB" id="A0A164NWA8"/>
<dbReference type="Proteomes" id="UP000076858">
    <property type="component" value="Unassembled WGS sequence"/>
</dbReference>
<dbReference type="EMBL" id="LRGB01002793">
    <property type="protein sequence ID" value="KZS06295.1"/>
    <property type="molecule type" value="Genomic_DNA"/>
</dbReference>
<proteinExistence type="predicted"/>